<evidence type="ECO:0000256" key="3">
    <source>
        <dbReference type="ARBA" id="ARBA00022544"/>
    </source>
</evidence>
<dbReference type="Pfam" id="PF25198">
    <property type="entry name" value="Spore_GerAC_N"/>
    <property type="match status" value="1"/>
</dbReference>
<evidence type="ECO:0000313" key="11">
    <source>
        <dbReference type="Proteomes" id="UP000297975"/>
    </source>
</evidence>
<dbReference type="GO" id="GO:0009847">
    <property type="term" value="P:spore germination"/>
    <property type="evidence" value="ECO:0007669"/>
    <property type="project" value="InterPro"/>
</dbReference>
<keyword evidence="7" id="KW-0449">Lipoprotein</keyword>
<name>A0A4Y8IHW0_9BACI</name>
<dbReference type="Gene3D" id="3.30.300.210">
    <property type="entry name" value="Nutrient germinant receptor protein C, domain 3"/>
    <property type="match status" value="1"/>
</dbReference>
<comment type="subcellular location">
    <subcellularLocation>
        <location evidence="1">Membrane</location>
        <topology evidence="1">Lipid-anchor</topology>
    </subcellularLocation>
</comment>
<evidence type="ECO:0000256" key="4">
    <source>
        <dbReference type="ARBA" id="ARBA00022729"/>
    </source>
</evidence>
<dbReference type="GO" id="GO:0016020">
    <property type="term" value="C:membrane"/>
    <property type="evidence" value="ECO:0007669"/>
    <property type="project" value="UniProtKB-SubCell"/>
</dbReference>
<keyword evidence="6" id="KW-0564">Palmitate</keyword>
<proteinExistence type="inferred from homology"/>
<organism evidence="10 11">
    <name type="scientific">Filobacillus milosensis</name>
    <dbReference type="NCBI Taxonomy" id="94137"/>
    <lineage>
        <taxon>Bacteria</taxon>
        <taxon>Bacillati</taxon>
        <taxon>Bacillota</taxon>
        <taxon>Bacilli</taxon>
        <taxon>Bacillales</taxon>
        <taxon>Bacillaceae</taxon>
        <taxon>Filobacillus</taxon>
    </lineage>
</organism>
<dbReference type="InterPro" id="IPR038501">
    <property type="entry name" value="Spore_GerAC_C_sf"/>
</dbReference>
<evidence type="ECO:0000256" key="5">
    <source>
        <dbReference type="ARBA" id="ARBA00023136"/>
    </source>
</evidence>
<dbReference type="Proteomes" id="UP000297975">
    <property type="component" value="Unassembled WGS sequence"/>
</dbReference>
<dbReference type="Pfam" id="PF05504">
    <property type="entry name" value="Spore_GerAC"/>
    <property type="match status" value="1"/>
</dbReference>
<comment type="caution">
    <text evidence="10">The sequence shown here is derived from an EMBL/GenBank/DDBJ whole genome shotgun (WGS) entry which is preliminary data.</text>
</comment>
<accession>A0A4Y8IHW0</accession>
<dbReference type="PANTHER" id="PTHR35789:SF1">
    <property type="entry name" value="SPORE GERMINATION PROTEIN B3"/>
    <property type="match status" value="1"/>
</dbReference>
<evidence type="ECO:0000256" key="1">
    <source>
        <dbReference type="ARBA" id="ARBA00004635"/>
    </source>
</evidence>
<dbReference type="PANTHER" id="PTHR35789">
    <property type="entry name" value="SPORE GERMINATION PROTEIN B3"/>
    <property type="match status" value="1"/>
</dbReference>
<dbReference type="AlphaFoldDB" id="A0A4Y8IHW0"/>
<dbReference type="RefSeq" id="WP_134340712.1">
    <property type="nucleotide sequence ID" value="NZ_SOPW01000013.1"/>
</dbReference>
<dbReference type="InterPro" id="IPR008844">
    <property type="entry name" value="Spore_GerAC-like"/>
</dbReference>
<comment type="similarity">
    <text evidence="2">Belongs to the GerABKC lipoprotein family.</text>
</comment>
<dbReference type="EMBL" id="SOPW01000013">
    <property type="protein sequence ID" value="TFB18507.1"/>
    <property type="molecule type" value="Genomic_DNA"/>
</dbReference>
<keyword evidence="11" id="KW-1185">Reference proteome</keyword>
<dbReference type="InterPro" id="IPR057336">
    <property type="entry name" value="GerAC_N"/>
</dbReference>
<evidence type="ECO:0000259" key="8">
    <source>
        <dbReference type="Pfam" id="PF05504"/>
    </source>
</evidence>
<dbReference type="PROSITE" id="PS51257">
    <property type="entry name" value="PROKAR_LIPOPROTEIN"/>
    <property type="match status" value="1"/>
</dbReference>
<dbReference type="NCBIfam" id="TIGR02887">
    <property type="entry name" value="spore_ger_x_C"/>
    <property type="match status" value="1"/>
</dbReference>
<evidence type="ECO:0000313" key="10">
    <source>
        <dbReference type="EMBL" id="TFB18507.1"/>
    </source>
</evidence>
<feature type="domain" description="Spore germination GerAC-like C-terminal" evidence="8">
    <location>
        <begin position="215"/>
        <end position="368"/>
    </location>
</feature>
<evidence type="ECO:0000256" key="7">
    <source>
        <dbReference type="ARBA" id="ARBA00023288"/>
    </source>
</evidence>
<keyword evidence="3" id="KW-0309">Germination</keyword>
<evidence type="ECO:0000256" key="2">
    <source>
        <dbReference type="ARBA" id="ARBA00007886"/>
    </source>
</evidence>
<dbReference type="OrthoDB" id="9816067at2"/>
<evidence type="ECO:0000256" key="6">
    <source>
        <dbReference type="ARBA" id="ARBA00023139"/>
    </source>
</evidence>
<protein>
    <submittedName>
        <fullName evidence="10">Ger(X)C family spore germination protein</fullName>
    </submittedName>
</protein>
<dbReference type="InterPro" id="IPR046953">
    <property type="entry name" value="Spore_GerAC-like_C"/>
</dbReference>
<feature type="domain" description="Spore germination protein N-terminal" evidence="9">
    <location>
        <begin position="27"/>
        <end position="202"/>
    </location>
</feature>
<keyword evidence="5" id="KW-0472">Membrane</keyword>
<sequence length="372" mass="42033">MKREPFRPIIKSILIFSFLLLVSGCWDVKDIDNRMIAVVLGLKSAEDDNVEVYMKFPKPETMTKGSSGGSDDKPFIIVRETAPTVFAAINQIKLKLPKSLDLQSIQTVVVDEELSQKGLLPYLEFIIRSRMVPVDANFAIVKGEFPPLFHSKAQTGDSAGMLFNNFFDESAGGSPIKSNIRIWEVYRSFSNPLESCLVPVIRADEQQDTPISMEGSGYFTGDRLVGILPQKNLLSYSILSQNVRGEEVMVVENADVRIQKNKIEYTEIGLNSYGKPHVHLKVTLELSLIDSNFLNKISKDDLENKVSSIIENKAKEIIEVTKPEGADIFQFGNRFRGKISTDQYEQWPKLYKDMEVEIEVKSHLRKTGLLKY</sequence>
<reference evidence="10 11" key="1">
    <citation type="submission" date="2019-03" db="EMBL/GenBank/DDBJ databases">
        <authorList>
            <person name="He R.-H."/>
        </authorList>
    </citation>
    <scope>NUCLEOTIDE SEQUENCE [LARGE SCALE GENOMIC DNA]</scope>
    <source>
        <strain evidence="11">SH 714</strain>
    </source>
</reference>
<gene>
    <name evidence="10" type="ORF">E3U55_11995</name>
</gene>
<evidence type="ECO:0000259" key="9">
    <source>
        <dbReference type="Pfam" id="PF25198"/>
    </source>
</evidence>
<keyword evidence="4" id="KW-0732">Signal</keyword>